<evidence type="ECO:0000313" key="2">
    <source>
        <dbReference type="WBParaSite" id="ACRNAN_scaffold1066.g26299.t1"/>
    </source>
</evidence>
<accession>A0A914CHT2</accession>
<organism evidence="1 2">
    <name type="scientific">Acrobeloides nanus</name>
    <dbReference type="NCBI Taxonomy" id="290746"/>
    <lineage>
        <taxon>Eukaryota</taxon>
        <taxon>Metazoa</taxon>
        <taxon>Ecdysozoa</taxon>
        <taxon>Nematoda</taxon>
        <taxon>Chromadorea</taxon>
        <taxon>Rhabditida</taxon>
        <taxon>Tylenchina</taxon>
        <taxon>Cephalobomorpha</taxon>
        <taxon>Cephaloboidea</taxon>
        <taxon>Cephalobidae</taxon>
        <taxon>Acrobeloides</taxon>
    </lineage>
</organism>
<protein>
    <submittedName>
        <fullName evidence="2">Uncharacterized protein</fullName>
    </submittedName>
</protein>
<evidence type="ECO:0000313" key="1">
    <source>
        <dbReference type="Proteomes" id="UP000887540"/>
    </source>
</evidence>
<dbReference type="WBParaSite" id="ACRNAN_scaffold1066.g26299.t1">
    <property type="protein sequence ID" value="ACRNAN_scaffold1066.g26299.t1"/>
    <property type="gene ID" value="ACRNAN_scaffold1066.g26299"/>
</dbReference>
<dbReference type="AlphaFoldDB" id="A0A914CHT2"/>
<dbReference type="Proteomes" id="UP000887540">
    <property type="component" value="Unplaced"/>
</dbReference>
<keyword evidence="1" id="KW-1185">Reference proteome</keyword>
<proteinExistence type="predicted"/>
<name>A0A914CHT2_9BILA</name>
<sequence length="166" mass="18850">MSTENEESNTLIYQIINDANNVLHGQAEVFNNMAPYNVNYEYSTSLCPNMIIDQSPLTSSPNPIPDEIPSHQEHMDSIKEADISKDHQIKTVEIARNLTKETGQTIKPFTITTENGEIQTSPNSAEIISFAVEKFHPDIFIDDILNIDEEMMNKFLLMSYYSFGEL</sequence>
<reference evidence="2" key="1">
    <citation type="submission" date="2022-11" db="UniProtKB">
        <authorList>
            <consortium name="WormBaseParasite"/>
        </authorList>
    </citation>
    <scope>IDENTIFICATION</scope>
</reference>